<feature type="transmembrane region" description="Helical" evidence="12">
    <location>
        <begin position="22"/>
        <end position="45"/>
    </location>
</feature>
<evidence type="ECO:0000256" key="11">
    <source>
        <dbReference type="ARBA" id="ARBA00023316"/>
    </source>
</evidence>
<dbReference type="PANTHER" id="PTHR22926">
    <property type="entry name" value="PHOSPHO-N-ACETYLMURAMOYL-PENTAPEPTIDE-TRANSFERASE"/>
    <property type="match status" value="1"/>
</dbReference>
<feature type="transmembrane region" description="Helical" evidence="12">
    <location>
        <begin position="175"/>
        <end position="196"/>
    </location>
</feature>
<keyword evidence="3 12" id="KW-0132">Cell division</keyword>
<feature type="transmembrane region" description="Helical" evidence="12">
    <location>
        <begin position="350"/>
        <end position="369"/>
    </location>
</feature>
<dbReference type="UniPathway" id="UPA00219"/>
<feature type="transmembrane region" description="Helical" evidence="12">
    <location>
        <begin position="134"/>
        <end position="155"/>
    </location>
</feature>
<gene>
    <name evidence="12" type="primary">mraY</name>
    <name evidence="15" type="ORF">SAMN05421733_101182</name>
</gene>
<dbReference type="GO" id="GO:0009252">
    <property type="term" value="P:peptidoglycan biosynthetic process"/>
    <property type="evidence" value="ECO:0007669"/>
    <property type="project" value="UniProtKB-UniRule"/>
</dbReference>
<feature type="transmembrane region" description="Helical" evidence="12">
    <location>
        <begin position="208"/>
        <end position="231"/>
    </location>
</feature>
<dbReference type="GO" id="GO:0071555">
    <property type="term" value="P:cell wall organization"/>
    <property type="evidence" value="ECO:0007669"/>
    <property type="project" value="UniProtKB-KW"/>
</dbReference>
<dbReference type="Pfam" id="PF00953">
    <property type="entry name" value="Glycos_transf_4"/>
    <property type="match status" value="1"/>
</dbReference>
<dbReference type="PROSITE" id="PS01347">
    <property type="entry name" value="MRAY_1"/>
    <property type="match status" value="1"/>
</dbReference>
<evidence type="ECO:0000256" key="12">
    <source>
        <dbReference type="HAMAP-Rule" id="MF_00038"/>
    </source>
</evidence>
<dbReference type="RefSeq" id="WP_092746453.1">
    <property type="nucleotide sequence ID" value="NZ_FMYL01000001.1"/>
</dbReference>
<dbReference type="InterPro" id="IPR000715">
    <property type="entry name" value="Glycosyl_transferase_4"/>
</dbReference>
<comment type="function">
    <text evidence="12">Catalyzes the initial step of the lipid cycle reactions in the biosynthesis of the cell wall peptidoglycan: transfers peptidoglycan precursor phospho-MurNAc-pentapeptide from UDP-MurNAc-pentapeptide onto the lipid carrier undecaprenyl phosphate, yielding undecaprenyl-pyrophosphoryl-MurNAc-pentapeptide, known as lipid I.</text>
</comment>
<keyword evidence="12 14" id="KW-0460">Magnesium</keyword>
<comment type="subcellular location">
    <subcellularLocation>
        <location evidence="12">Cell membrane</location>
        <topology evidence="12">Multi-pass membrane protein</topology>
    </subcellularLocation>
    <subcellularLocation>
        <location evidence="1">Membrane</location>
        <topology evidence="1">Multi-pass membrane protein</topology>
    </subcellularLocation>
</comment>
<comment type="cofactor">
    <cofactor evidence="12 14">
        <name>Mg(2+)</name>
        <dbReference type="ChEBI" id="CHEBI:18420"/>
    </cofactor>
</comment>
<dbReference type="GO" id="GO:0046872">
    <property type="term" value="F:metal ion binding"/>
    <property type="evidence" value="ECO:0007669"/>
    <property type="project" value="UniProtKB-KW"/>
</dbReference>
<feature type="transmembrane region" description="Helical" evidence="12">
    <location>
        <begin position="275"/>
        <end position="294"/>
    </location>
</feature>
<keyword evidence="8 12" id="KW-1133">Transmembrane helix</keyword>
<dbReference type="GO" id="GO:0008963">
    <property type="term" value="F:phospho-N-acetylmuramoyl-pentapeptide-transferase activity"/>
    <property type="evidence" value="ECO:0007669"/>
    <property type="project" value="UniProtKB-UniRule"/>
</dbReference>
<sequence>MLLWLFERLGGYDSSFLVVRYLTLRTLLSVLTSLLIGLCLGPIMIKKLRALKYGQAVSTFAPENHAQKMGTPTMGGVLILMSIGISTLLWADLSNPYVWIVLAVMVIFGAVGWADDWIKIRYKDNAGLPARKKFFWTSVGALGAGIALYYIAQIQPSMTTTHNMLDLLIPFFKNLSIPLSAVPLGLAFIAFTYLVINGASNAVNLTDGLDGLAIMPVVLVAAGLGVFAYLSGDVRFAGYLHIPYVKYTSELVVICSAMVGAGLAFLWFNAHPAQIFMGDVGALALGAMLGTIAVMVRQEIVFAIMGGVFVMEAVSVFLQIGSLRMRNKRVFLMAPLHHHYEKRGWKETQVVIRFWIVTIFLVVIGLMTLKLR</sequence>
<keyword evidence="11 12" id="KW-0961">Cell wall biogenesis/degradation</keyword>
<keyword evidence="10 12" id="KW-0131">Cell cycle</keyword>
<keyword evidence="5 12" id="KW-0812">Transmembrane</keyword>
<dbReference type="AlphaFoldDB" id="A0A1G6GHX2"/>
<feature type="transmembrane region" description="Helical" evidence="12">
    <location>
        <begin position="73"/>
        <end position="91"/>
    </location>
</feature>
<evidence type="ECO:0000256" key="4">
    <source>
        <dbReference type="ARBA" id="ARBA00022679"/>
    </source>
</evidence>
<evidence type="ECO:0000256" key="2">
    <source>
        <dbReference type="ARBA" id="ARBA00005583"/>
    </source>
</evidence>
<dbReference type="Pfam" id="PF10555">
    <property type="entry name" value="MraY_sig1"/>
    <property type="match status" value="1"/>
</dbReference>
<evidence type="ECO:0000256" key="7">
    <source>
        <dbReference type="ARBA" id="ARBA00022984"/>
    </source>
</evidence>
<proteinExistence type="inferred from homology"/>
<evidence type="ECO:0000313" key="16">
    <source>
        <dbReference type="Proteomes" id="UP000242501"/>
    </source>
</evidence>
<dbReference type="EC" id="2.7.8.13" evidence="12 13"/>
<evidence type="ECO:0000256" key="8">
    <source>
        <dbReference type="ARBA" id="ARBA00022989"/>
    </source>
</evidence>
<feature type="binding site" evidence="14">
    <location>
        <position position="204"/>
    </location>
    <ligand>
        <name>Mg(2+)</name>
        <dbReference type="ChEBI" id="CHEBI:18420"/>
    </ligand>
</feature>
<keyword evidence="4 12" id="KW-0808">Transferase</keyword>
<comment type="catalytic activity">
    <reaction evidence="12">
        <text>UDP-N-acetyl-alpha-D-muramoyl-L-alanyl-gamma-D-glutamyl-meso-2,6-diaminopimeloyl-D-alanyl-D-alanine + di-trans,octa-cis-undecaprenyl phosphate = di-trans,octa-cis-undecaprenyl diphospho-N-acetyl-alpha-D-muramoyl-L-alanyl-D-glutamyl-meso-2,6-diaminopimeloyl-D-alanyl-D-alanine + UMP</text>
        <dbReference type="Rhea" id="RHEA:28386"/>
        <dbReference type="ChEBI" id="CHEBI:57865"/>
        <dbReference type="ChEBI" id="CHEBI:60392"/>
        <dbReference type="ChEBI" id="CHEBI:61386"/>
        <dbReference type="ChEBI" id="CHEBI:61387"/>
        <dbReference type="EC" id="2.7.8.13"/>
    </reaction>
</comment>
<dbReference type="EMBL" id="FMYL01000001">
    <property type="protein sequence ID" value="SDB81622.1"/>
    <property type="molecule type" value="Genomic_DNA"/>
</dbReference>
<dbReference type="GO" id="GO:0051301">
    <property type="term" value="P:cell division"/>
    <property type="evidence" value="ECO:0007669"/>
    <property type="project" value="UniProtKB-KW"/>
</dbReference>
<feature type="transmembrane region" description="Helical" evidence="12">
    <location>
        <begin position="97"/>
        <end position="114"/>
    </location>
</feature>
<dbReference type="GO" id="GO:0008360">
    <property type="term" value="P:regulation of cell shape"/>
    <property type="evidence" value="ECO:0007669"/>
    <property type="project" value="UniProtKB-KW"/>
</dbReference>
<dbReference type="PROSITE" id="PS01348">
    <property type="entry name" value="MRAY_2"/>
    <property type="match status" value="1"/>
</dbReference>
<name>A0A1G6GHX2_9GAMM</name>
<dbReference type="OrthoDB" id="9805475at2"/>
<keyword evidence="16" id="KW-1185">Reference proteome</keyword>
<dbReference type="NCBIfam" id="TIGR00445">
    <property type="entry name" value="mraY"/>
    <property type="match status" value="1"/>
</dbReference>
<evidence type="ECO:0000256" key="10">
    <source>
        <dbReference type="ARBA" id="ARBA00023306"/>
    </source>
</evidence>
<keyword evidence="7 12" id="KW-0573">Peptidoglycan synthesis</keyword>
<dbReference type="InterPro" id="IPR018480">
    <property type="entry name" value="PNAcMuramoyl-5peptid_Trfase_CS"/>
</dbReference>
<dbReference type="HAMAP" id="MF_00038">
    <property type="entry name" value="MraY"/>
    <property type="match status" value="1"/>
</dbReference>
<keyword evidence="12 14" id="KW-0479">Metal-binding</keyword>
<dbReference type="InterPro" id="IPR003524">
    <property type="entry name" value="PNAcMuramoyl-5peptid_Trfase"/>
</dbReference>
<dbReference type="PANTHER" id="PTHR22926:SF5">
    <property type="entry name" value="PHOSPHO-N-ACETYLMURAMOYL-PENTAPEPTIDE-TRANSFERASE HOMOLOG"/>
    <property type="match status" value="1"/>
</dbReference>
<evidence type="ECO:0000256" key="5">
    <source>
        <dbReference type="ARBA" id="ARBA00022692"/>
    </source>
</evidence>
<feature type="binding site" evidence="14">
    <location>
        <position position="279"/>
    </location>
    <ligand>
        <name>Mg(2+)</name>
        <dbReference type="ChEBI" id="CHEBI:18420"/>
    </ligand>
</feature>
<evidence type="ECO:0000256" key="6">
    <source>
        <dbReference type="ARBA" id="ARBA00022960"/>
    </source>
</evidence>
<feature type="transmembrane region" description="Helical" evidence="12">
    <location>
        <begin position="300"/>
        <end position="323"/>
    </location>
</feature>
<accession>A0A1G6GHX2</accession>
<organism evidence="15 16">
    <name type="scientific">Acinetobacter boissieri</name>
    <dbReference type="NCBI Taxonomy" id="1219383"/>
    <lineage>
        <taxon>Bacteria</taxon>
        <taxon>Pseudomonadati</taxon>
        <taxon>Pseudomonadota</taxon>
        <taxon>Gammaproteobacteria</taxon>
        <taxon>Moraxellales</taxon>
        <taxon>Moraxellaceae</taxon>
        <taxon>Acinetobacter</taxon>
    </lineage>
</organism>
<feature type="transmembrane region" description="Helical" evidence="12">
    <location>
        <begin position="251"/>
        <end position="268"/>
    </location>
</feature>
<keyword evidence="9 12" id="KW-0472">Membrane</keyword>
<keyword evidence="6 12" id="KW-0133">Cell shape</keyword>
<comment type="similarity">
    <text evidence="2 12">Belongs to the glycosyltransferase 4 family. MraY subfamily.</text>
</comment>
<evidence type="ECO:0000256" key="9">
    <source>
        <dbReference type="ARBA" id="ARBA00023136"/>
    </source>
</evidence>
<dbReference type="GO" id="GO:0005886">
    <property type="term" value="C:plasma membrane"/>
    <property type="evidence" value="ECO:0007669"/>
    <property type="project" value="UniProtKB-SubCell"/>
</dbReference>
<evidence type="ECO:0000256" key="3">
    <source>
        <dbReference type="ARBA" id="ARBA00022618"/>
    </source>
</evidence>
<dbReference type="STRING" id="1219383.SAMN05421733_101182"/>
<keyword evidence="12" id="KW-1003">Cell membrane</keyword>
<evidence type="ECO:0000313" key="15">
    <source>
        <dbReference type="EMBL" id="SDB81622.1"/>
    </source>
</evidence>
<evidence type="ECO:0000256" key="1">
    <source>
        <dbReference type="ARBA" id="ARBA00004141"/>
    </source>
</evidence>
<comment type="pathway">
    <text evidence="12">Cell wall biogenesis; peptidoglycan biosynthesis.</text>
</comment>
<evidence type="ECO:0000256" key="14">
    <source>
        <dbReference type="PIRSR" id="PIRSR600715-1"/>
    </source>
</evidence>
<dbReference type="CDD" id="cd06852">
    <property type="entry name" value="GT_MraY"/>
    <property type="match status" value="1"/>
</dbReference>
<dbReference type="GO" id="GO:0051992">
    <property type="term" value="F:UDP-N-acetylmuramoyl-L-alanyl-D-glutamyl-meso-2,6-diaminopimelyl-D-alanyl-D-alanine:undecaprenyl-phosphate transferase activity"/>
    <property type="evidence" value="ECO:0007669"/>
    <property type="project" value="RHEA"/>
</dbReference>
<reference evidence="16" key="1">
    <citation type="submission" date="2016-09" db="EMBL/GenBank/DDBJ databases">
        <authorList>
            <person name="Varghese N."/>
            <person name="Submissions S."/>
        </authorList>
    </citation>
    <scope>NUCLEOTIDE SEQUENCE [LARGE SCALE GENOMIC DNA]</scope>
    <source>
        <strain evidence="16">ANC 4422</strain>
    </source>
</reference>
<dbReference type="Proteomes" id="UP000242501">
    <property type="component" value="Unassembled WGS sequence"/>
</dbReference>
<protein>
    <recommendedName>
        <fullName evidence="12 13">Phospho-N-acetylmuramoyl-pentapeptide-transferase</fullName>
        <ecNumber evidence="12 13">2.7.8.13</ecNumber>
    </recommendedName>
    <alternativeName>
        <fullName evidence="12">UDP-MurNAc-pentapeptide phosphotransferase</fullName>
    </alternativeName>
</protein>
<evidence type="ECO:0000256" key="13">
    <source>
        <dbReference type="NCBIfam" id="TIGR00445"/>
    </source>
</evidence>